<name>A0A8S0SD31_OLEEU</name>
<evidence type="ECO:0000313" key="3">
    <source>
        <dbReference type="EMBL" id="CAA2990756.1"/>
    </source>
</evidence>
<evidence type="ECO:0000259" key="2">
    <source>
        <dbReference type="Pfam" id="PF08372"/>
    </source>
</evidence>
<dbReference type="Pfam" id="PF08372">
    <property type="entry name" value="PRT_C"/>
    <property type="match status" value="1"/>
</dbReference>
<comment type="caution">
    <text evidence="3">The sequence shown here is derived from an EMBL/GenBank/DDBJ whole genome shotgun (WGS) entry which is preliminary data.</text>
</comment>
<dbReference type="AlphaFoldDB" id="A0A8S0SD31"/>
<evidence type="ECO:0000256" key="1">
    <source>
        <dbReference type="ARBA" id="ARBA00022737"/>
    </source>
</evidence>
<sequence length="165" mass="19258">MGEIQLAMRFSCCSLFDLLQKYLRPMLPNLHYLHPLSSHQIDSLRYQATQIVSMRLSCAEPPLRKEVVACKLDVGSKMWSRRRSKTNHCRIAGILSGLIAFCKCFDHVCTWKNPCITILVRMLFLRLNYRGRPRYPPHVDIRLSQVDTTHMDELDEEFNTFPTSQ</sequence>
<reference evidence="3 4" key="1">
    <citation type="submission" date="2019-12" db="EMBL/GenBank/DDBJ databases">
        <authorList>
            <person name="Alioto T."/>
            <person name="Alioto T."/>
            <person name="Gomez Garrido J."/>
        </authorList>
    </citation>
    <scope>NUCLEOTIDE SEQUENCE [LARGE SCALE GENOMIC DNA]</scope>
</reference>
<keyword evidence="1" id="KW-0677">Repeat</keyword>
<organism evidence="3 4">
    <name type="scientific">Olea europaea subsp. europaea</name>
    <dbReference type="NCBI Taxonomy" id="158383"/>
    <lineage>
        <taxon>Eukaryota</taxon>
        <taxon>Viridiplantae</taxon>
        <taxon>Streptophyta</taxon>
        <taxon>Embryophyta</taxon>
        <taxon>Tracheophyta</taxon>
        <taxon>Spermatophyta</taxon>
        <taxon>Magnoliopsida</taxon>
        <taxon>eudicotyledons</taxon>
        <taxon>Gunneridae</taxon>
        <taxon>Pentapetalae</taxon>
        <taxon>asterids</taxon>
        <taxon>lamiids</taxon>
        <taxon>Lamiales</taxon>
        <taxon>Oleaceae</taxon>
        <taxon>Oleeae</taxon>
        <taxon>Olea</taxon>
    </lineage>
</organism>
<dbReference type="Proteomes" id="UP000594638">
    <property type="component" value="Unassembled WGS sequence"/>
</dbReference>
<protein>
    <submittedName>
        <fullName evidence="3">FT-interacting 1-like</fullName>
    </submittedName>
</protein>
<feature type="domain" description="Multiple C2" evidence="2">
    <location>
        <begin position="119"/>
        <end position="165"/>
    </location>
</feature>
<dbReference type="EMBL" id="CACTIH010004385">
    <property type="protein sequence ID" value="CAA2990756.1"/>
    <property type="molecule type" value="Genomic_DNA"/>
</dbReference>
<gene>
    <name evidence="3" type="ORF">OLEA9_A111059</name>
</gene>
<dbReference type="PANTHER" id="PTHR31425">
    <property type="entry name" value="PHOSPHORIBOSYLANTHRANILATE TRANSFERASE ISOFORM 1"/>
    <property type="match status" value="1"/>
</dbReference>
<dbReference type="OrthoDB" id="67700at2759"/>
<dbReference type="InterPro" id="IPR047259">
    <property type="entry name" value="QUIRKY-like"/>
</dbReference>
<proteinExistence type="predicted"/>
<dbReference type="PANTHER" id="PTHR31425:SF49">
    <property type="entry name" value="PROTEIN QUIRKY-LIKE"/>
    <property type="match status" value="1"/>
</dbReference>
<keyword evidence="4" id="KW-1185">Reference proteome</keyword>
<evidence type="ECO:0000313" key="4">
    <source>
        <dbReference type="Proteomes" id="UP000594638"/>
    </source>
</evidence>
<accession>A0A8S0SD31</accession>
<dbReference type="Gramene" id="OE9A111059T1">
    <property type="protein sequence ID" value="OE9A111059C1"/>
    <property type="gene ID" value="OE9A111059"/>
</dbReference>
<dbReference type="InterPro" id="IPR013583">
    <property type="entry name" value="MCTP_C"/>
</dbReference>